<comment type="caution">
    <text evidence="1">The sequence shown here is derived from an EMBL/GenBank/DDBJ whole genome shotgun (WGS) entry which is preliminary data.</text>
</comment>
<sequence length="184" mass="20408">MINIEGLGHYKLEKMLGTFTNFGQCNFIVRFGENHPLKGAYSGTNISFRGFVNQQEILAKQNTKLFISHCGVNGLTESVYAGVPLICIPIGGDQHYLSSLVEHLNIGVYIKADNLGNDAGSLEEFGGHLVNALEDMIGESINQNVYQVAANKLRTKVLDDFFDNDNPWIKSIFIERLKNILGND</sequence>
<organism evidence="1 2">
    <name type="scientific">Meloidogyne enterolobii</name>
    <name type="common">Root-knot nematode worm</name>
    <name type="synonym">Meloidogyne mayaguensis</name>
    <dbReference type="NCBI Taxonomy" id="390850"/>
    <lineage>
        <taxon>Eukaryota</taxon>
        <taxon>Metazoa</taxon>
        <taxon>Ecdysozoa</taxon>
        <taxon>Nematoda</taxon>
        <taxon>Chromadorea</taxon>
        <taxon>Rhabditida</taxon>
        <taxon>Tylenchina</taxon>
        <taxon>Tylenchomorpha</taxon>
        <taxon>Tylenchoidea</taxon>
        <taxon>Meloidogynidae</taxon>
        <taxon>Meloidogyninae</taxon>
        <taxon>Meloidogyne</taxon>
    </lineage>
</organism>
<proteinExistence type="predicted"/>
<dbReference type="Proteomes" id="UP001497535">
    <property type="component" value="Unassembled WGS sequence"/>
</dbReference>
<keyword evidence="2" id="KW-1185">Reference proteome</keyword>
<gene>
    <name evidence="1" type="ORF">MENTE1834_LOCUS33947</name>
</gene>
<evidence type="ECO:0000313" key="1">
    <source>
        <dbReference type="EMBL" id="CAK5086448.1"/>
    </source>
</evidence>
<reference evidence="1" key="1">
    <citation type="submission" date="2023-11" db="EMBL/GenBank/DDBJ databases">
        <authorList>
            <person name="Poullet M."/>
        </authorList>
    </citation>
    <scope>NUCLEOTIDE SEQUENCE</scope>
    <source>
        <strain evidence="1">E1834</strain>
    </source>
</reference>
<accession>A0ACB1A5D2</accession>
<dbReference type="EMBL" id="CAVMJV010000060">
    <property type="protein sequence ID" value="CAK5086448.1"/>
    <property type="molecule type" value="Genomic_DNA"/>
</dbReference>
<evidence type="ECO:0000313" key="2">
    <source>
        <dbReference type="Proteomes" id="UP001497535"/>
    </source>
</evidence>
<protein>
    <submittedName>
        <fullName evidence="1">Uncharacterized protein</fullName>
    </submittedName>
</protein>
<name>A0ACB1A5D2_MELEN</name>